<dbReference type="EMBL" id="QXTE01000081">
    <property type="protein sequence ID" value="TFK07619.1"/>
    <property type="molecule type" value="Genomic_DNA"/>
</dbReference>
<evidence type="ECO:0000313" key="2">
    <source>
        <dbReference type="Proteomes" id="UP000297703"/>
    </source>
</evidence>
<dbReference type="GO" id="GO:0005739">
    <property type="term" value="C:mitochondrion"/>
    <property type="evidence" value="ECO:0007669"/>
    <property type="project" value="TreeGrafter"/>
</dbReference>
<name>A0A4D9EAI7_9SAUR</name>
<dbReference type="OrthoDB" id="1934954at2759"/>
<dbReference type="InterPro" id="IPR036393">
    <property type="entry name" value="AceGlu_kinase-like_sf"/>
</dbReference>
<sequence>MAIPVLEARACAAAGQSGLMALYEAMFTQYSICAAQILVTNLDFHDEQKRWNLNGTFTSGI</sequence>
<reference evidence="1 2" key="2">
    <citation type="submission" date="2019-04" db="EMBL/GenBank/DDBJ databases">
        <title>The genome sequence of big-headed turtle.</title>
        <authorList>
            <person name="Gong S."/>
        </authorList>
    </citation>
    <scope>NUCLEOTIDE SEQUENCE [LARGE SCALE GENOMIC DNA]</scope>
    <source>
        <strain evidence="1">DO16091913</strain>
        <tissue evidence="1">Muscle</tissue>
    </source>
</reference>
<accession>A0A4D9EAI7</accession>
<protein>
    <submittedName>
        <fullName evidence="1">CUB and sushi domain-containing protein 1-like</fullName>
    </submittedName>
</protein>
<evidence type="ECO:0000313" key="1">
    <source>
        <dbReference type="EMBL" id="TFK07619.1"/>
    </source>
</evidence>
<dbReference type="Proteomes" id="UP000297703">
    <property type="component" value="Unassembled WGS sequence"/>
</dbReference>
<gene>
    <name evidence="1" type="ORF">DR999_PMT09538</name>
</gene>
<dbReference type="AlphaFoldDB" id="A0A4D9EAI7"/>
<organism evidence="1 2">
    <name type="scientific">Platysternon megacephalum</name>
    <name type="common">big-headed turtle</name>
    <dbReference type="NCBI Taxonomy" id="55544"/>
    <lineage>
        <taxon>Eukaryota</taxon>
        <taxon>Metazoa</taxon>
        <taxon>Chordata</taxon>
        <taxon>Craniata</taxon>
        <taxon>Vertebrata</taxon>
        <taxon>Euteleostomi</taxon>
        <taxon>Archelosauria</taxon>
        <taxon>Testudinata</taxon>
        <taxon>Testudines</taxon>
        <taxon>Cryptodira</taxon>
        <taxon>Durocryptodira</taxon>
        <taxon>Testudinoidea</taxon>
        <taxon>Platysternidae</taxon>
        <taxon>Platysternon</taxon>
    </lineage>
</organism>
<dbReference type="STRING" id="55544.A0A4D9EAI7"/>
<dbReference type="SUPFAM" id="SSF53633">
    <property type="entry name" value="Carbamate kinase-like"/>
    <property type="match status" value="1"/>
</dbReference>
<dbReference type="GO" id="GO:0004350">
    <property type="term" value="F:glutamate-5-semialdehyde dehydrogenase activity"/>
    <property type="evidence" value="ECO:0007669"/>
    <property type="project" value="TreeGrafter"/>
</dbReference>
<keyword evidence="2" id="KW-1185">Reference proteome</keyword>
<comment type="caution">
    <text evidence="1">The sequence shown here is derived from an EMBL/GenBank/DDBJ whole genome shotgun (WGS) entry which is preliminary data.</text>
</comment>
<reference evidence="1 2" key="1">
    <citation type="submission" date="2019-04" db="EMBL/GenBank/DDBJ databases">
        <title>Draft genome of the big-headed turtle Platysternon megacephalum.</title>
        <authorList>
            <person name="Gong S."/>
        </authorList>
    </citation>
    <scope>NUCLEOTIDE SEQUENCE [LARGE SCALE GENOMIC DNA]</scope>
    <source>
        <strain evidence="1">DO16091913</strain>
        <tissue evidence="1">Muscle</tissue>
    </source>
</reference>
<dbReference type="Gene3D" id="3.40.1160.10">
    <property type="entry name" value="Acetylglutamate kinase-like"/>
    <property type="match status" value="1"/>
</dbReference>
<proteinExistence type="predicted"/>
<dbReference type="PANTHER" id="PTHR11063:SF8">
    <property type="entry name" value="DELTA-1-PYRROLINE-5-CARBOXYLATE SYNTHASE"/>
    <property type="match status" value="1"/>
</dbReference>
<dbReference type="PANTHER" id="PTHR11063">
    <property type="entry name" value="GLUTAMATE SEMIALDEHYDE DEHYDROGENASE"/>
    <property type="match status" value="1"/>
</dbReference>